<dbReference type="InterPro" id="IPR013974">
    <property type="entry name" value="SAF"/>
</dbReference>
<feature type="domain" description="SAF" evidence="2">
    <location>
        <begin position="55"/>
        <end position="115"/>
    </location>
</feature>
<gene>
    <name evidence="3" type="primary">cpaB</name>
    <name evidence="3" type="ORF">KXJ70_01760</name>
</gene>
<dbReference type="Pfam" id="PF08666">
    <property type="entry name" value="SAF"/>
    <property type="match status" value="1"/>
</dbReference>
<proteinExistence type="predicted"/>
<name>A0ABS6VMD8_9GAMM</name>
<keyword evidence="1" id="KW-0472">Membrane</keyword>
<evidence type="ECO:0000313" key="4">
    <source>
        <dbReference type="Proteomes" id="UP001166291"/>
    </source>
</evidence>
<dbReference type="EMBL" id="JAHWDQ010000001">
    <property type="protein sequence ID" value="MBW2939484.1"/>
    <property type="molecule type" value="Genomic_DNA"/>
</dbReference>
<comment type="caution">
    <text evidence="3">The sequence shown here is derived from an EMBL/GenBank/DDBJ whole genome shotgun (WGS) entry which is preliminary data.</text>
</comment>
<dbReference type="Proteomes" id="UP001166291">
    <property type="component" value="Unassembled WGS sequence"/>
</dbReference>
<dbReference type="RefSeq" id="WP_219041738.1">
    <property type="nucleotide sequence ID" value="NZ_JAHWDQ010000001.1"/>
</dbReference>
<feature type="transmembrane region" description="Helical" evidence="1">
    <location>
        <begin position="6"/>
        <end position="27"/>
    </location>
</feature>
<dbReference type="InterPro" id="IPR031571">
    <property type="entry name" value="RcpC_dom"/>
</dbReference>
<evidence type="ECO:0000256" key="1">
    <source>
        <dbReference type="SAM" id="Phobius"/>
    </source>
</evidence>
<keyword evidence="1" id="KW-0812">Transmembrane</keyword>
<evidence type="ECO:0000313" key="3">
    <source>
        <dbReference type="EMBL" id="MBW2939484.1"/>
    </source>
</evidence>
<evidence type="ECO:0000259" key="2">
    <source>
        <dbReference type="SMART" id="SM00858"/>
    </source>
</evidence>
<sequence length="307" mass="33203">MQARTLKIIAALLIISAVFMGIIGYKISQEDSSKSRSVSQAQASTAEQTNFAYAQKLLIANRGMDKGEIITAEDVQLIPYPLLVDGSFTKAEDIINKKLESKVAVGAIIRASDFEKQSTLAPYINPGYRALAIKVDEASGAGGFLQPGDRVDVVFTVKASKETYNKSMSRRLLKNIRVIAFGTDVERADKNIVVTDNKKKSSAKAEKESGKSSRSAVLEIALEDIPVLTLAEDRGDLRLVAIGEIDMEPEDGNEVASADTEASLSKHMSDADRTAFIRDVTGLKPPPAPKSVYVYSGDSVETITVRN</sequence>
<dbReference type="InterPro" id="IPR017592">
    <property type="entry name" value="Pilus_assmbl_Flp-typ_CpaB"/>
</dbReference>
<dbReference type="Pfam" id="PF16976">
    <property type="entry name" value="RcpC"/>
    <property type="match status" value="1"/>
</dbReference>
<keyword evidence="1" id="KW-1133">Transmembrane helix</keyword>
<accession>A0ABS6VMD8</accession>
<dbReference type="NCBIfam" id="TIGR03177">
    <property type="entry name" value="pilus_cpaB"/>
    <property type="match status" value="1"/>
</dbReference>
<dbReference type="CDD" id="cd11614">
    <property type="entry name" value="SAF_CpaB_FlgA_like"/>
    <property type="match status" value="1"/>
</dbReference>
<dbReference type="SMART" id="SM00858">
    <property type="entry name" value="SAF"/>
    <property type="match status" value="1"/>
</dbReference>
<keyword evidence="4" id="KW-1185">Reference proteome</keyword>
<reference evidence="3" key="1">
    <citation type="submission" date="2021-07" db="EMBL/GenBank/DDBJ databases">
        <title>Zhongshania sp. CAU 1632 isolated from seawater.</title>
        <authorList>
            <person name="Kim W."/>
        </authorList>
    </citation>
    <scope>NUCLEOTIDE SEQUENCE</scope>
    <source>
        <strain evidence="3">CAU 1632</strain>
    </source>
</reference>
<protein>
    <submittedName>
        <fullName evidence="3">Flp pilus assembly protein CpaB</fullName>
    </submittedName>
</protein>
<organism evidence="3 4">
    <name type="scientific">Zhongshania aquimaris</name>
    <dbReference type="NCBI Taxonomy" id="2857107"/>
    <lineage>
        <taxon>Bacteria</taxon>
        <taxon>Pseudomonadati</taxon>
        <taxon>Pseudomonadota</taxon>
        <taxon>Gammaproteobacteria</taxon>
        <taxon>Cellvibrionales</taxon>
        <taxon>Spongiibacteraceae</taxon>
        <taxon>Zhongshania</taxon>
    </lineage>
</organism>